<dbReference type="OrthoDB" id="194443at2759"/>
<feature type="domain" description="BTB" evidence="1">
    <location>
        <begin position="39"/>
        <end position="108"/>
    </location>
</feature>
<dbReference type="AlphaFoldDB" id="A0A2J6SDW7"/>
<reference evidence="2 3" key="1">
    <citation type="submission" date="2016-04" db="EMBL/GenBank/DDBJ databases">
        <title>A degradative enzymes factory behind the ericoid mycorrhizal symbiosis.</title>
        <authorList>
            <consortium name="DOE Joint Genome Institute"/>
            <person name="Martino E."/>
            <person name="Morin E."/>
            <person name="Grelet G."/>
            <person name="Kuo A."/>
            <person name="Kohler A."/>
            <person name="Daghino S."/>
            <person name="Barry K."/>
            <person name="Choi C."/>
            <person name="Cichocki N."/>
            <person name="Clum A."/>
            <person name="Copeland A."/>
            <person name="Hainaut M."/>
            <person name="Haridas S."/>
            <person name="Labutti K."/>
            <person name="Lindquist E."/>
            <person name="Lipzen A."/>
            <person name="Khouja H.-R."/>
            <person name="Murat C."/>
            <person name="Ohm R."/>
            <person name="Olson A."/>
            <person name="Spatafora J."/>
            <person name="Veneault-Fourrey C."/>
            <person name="Henrissat B."/>
            <person name="Grigoriev I."/>
            <person name="Martin F."/>
            <person name="Perotto S."/>
        </authorList>
    </citation>
    <scope>NUCLEOTIDE SEQUENCE [LARGE SCALE GENOMIC DNA]</scope>
    <source>
        <strain evidence="2 3">F</strain>
    </source>
</reference>
<dbReference type="PROSITE" id="PS50097">
    <property type="entry name" value="BTB"/>
    <property type="match status" value="1"/>
</dbReference>
<protein>
    <recommendedName>
        <fullName evidence="1">BTB domain-containing protein</fullName>
    </recommendedName>
</protein>
<dbReference type="Proteomes" id="UP000235786">
    <property type="component" value="Unassembled WGS sequence"/>
</dbReference>
<dbReference type="PANTHER" id="PTHR47843:SF2">
    <property type="entry name" value="BTB DOMAIN-CONTAINING PROTEIN"/>
    <property type="match status" value="1"/>
</dbReference>
<evidence type="ECO:0000259" key="1">
    <source>
        <dbReference type="PROSITE" id="PS50097"/>
    </source>
</evidence>
<dbReference type="Pfam" id="PF00651">
    <property type="entry name" value="BTB"/>
    <property type="match status" value="1"/>
</dbReference>
<sequence>MENRTSKPVQPKPPTLVTSKTLVTIYLTPEDDCSSNPAVTVTLNAKNTATVVPEKVVLHRDFLCHYSPFFNAAFNGTFKEGLTQEMTLQADTTAFGIVAGWFYSQKIEHLGPKSLVLLARVWILAQRFLLPKLQNMAMDEIYQKFYGVAADRTDFDLFGKIACSHVNGKNMLFEMGVDFLISFHEIPVNRWVSRLPHAMDMRQIARHRASNYHVQEEVVSEK</sequence>
<name>A0A2J6SDW7_HYAVF</name>
<gene>
    <name evidence="2" type="ORF">L207DRAFT_522280</name>
</gene>
<evidence type="ECO:0000313" key="3">
    <source>
        <dbReference type="Proteomes" id="UP000235786"/>
    </source>
</evidence>
<accession>A0A2J6SDW7</accession>
<dbReference type="EMBL" id="KZ613937">
    <property type="protein sequence ID" value="PMD48967.1"/>
    <property type="molecule type" value="Genomic_DNA"/>
</dbReference>
<dbReference type="STRING" id="1149755.A0A2J6SDW7"/>
<dbReference type="InterPro" id="IPR000210">
    <property type="entry name" value="BTB/POZ_dom"/>
</dbReference>
<dbReference type="CDD" id="cd18186">
    <property type="entry name" value="BTB_POZ_ZBTB_KLHL-like"/>
    <property type="match status" value="1"/>
</dbReference>
<keyword evidence="3" id="KW-1185">Reference proteome</keyword>
<evidence type="ECO:0000313" key="2">
    <source>
        <dbReference type="EMBL" id="PMD48967.1"/>
    </source>
</evidence>
<dbReference type="Gene3D" id="3.30.710.10">
    <property type="entry name" value="Potassium Channel Kv1.1, Chain A"/>
    <property type="match status" value="1"/>
</dbReference>
<dbReference type="PANTHER" id="PTHR47843">
    <property type="entry name" value="BTB DOMAIN-CONTAINING PROTEIN-RELATED"/>
    <property type="match status" value="1"/>
</dbReference>
<organism evidence="2 3">
    <name type="scientific">Hyaloscypha variabilis (strain UAMH 11265 / GT02V1 / F)</name>
    <name type="common">Meliniomyces variabilis</name>
    <dbReference type="NCBI Taxonomy" id="1149755"/>
    <lineage>
        <taxon>Eukaryota</taxon>
        <taxon>Fungi</taxon>
        <taxon>Dikarya</taxon>
        <taxon>Ascomycota</taxon>
        <taxon>Pezizomycotina</taxon>
        <taxon>Leotiomycetes</taxon>
        <taxon>Helotiales</taxon>
        <taxon>Hyaloscyphaceae</taxon>
        <taxon>Hyaloscypha</taxon>
        <taxon>Hyaloscypha variabilis</taxon>
    </lineage>
</organism>
<proteinExistence type="predicted"/>
<dbReference type="InterPro" id="IPR011333">
    <property type="entry name" value="SKP1/BTB/POZ_sf"/>
</dbReference>
<dbReference type="SUPFAM" id="SSF54695">
    <property type="entry name" value="POZ domain"/>
    <property type="match status" value="1"/>
</dbReference>